<dbReference type="PROSITE" id="PS50920">
    <property type="entry name" value="SOLCAR"/>
    <property type="match status" value="3"/>
</dbReference>
<dbReference type="SUPFAM" id="SSF103506">
    <property type="entry name" value="Mitochondrial carrier"/>
    <property type="match status" value="1"/>
</dbReference>
<accession>A0A9W7GDK0</accession>
<comment type="similarity">
    <text evidence="2 9">Belongs to the mitochondrial carrier (TC 2.A.29) family.</text>
</comment>
<keyword evidence="13" id="KW-1185">Reference proteome</keyword>
<keyword evidence="11" id="KW-0732">Signal</keyword>
<dbReference type="Pfam" id="PF00153">
    <property type="entry name" value="Mito_carr"/>
    <property type="match status" value="3"/>
</dbReference>
<organism evidence="12 13">
    <name type="scientific">Triparma columacea</name>
    <dbReference type="NCBI Taxonomy" id="722753"/>
    <lineage>
        <taxon>Eukaryota</taxon>
        <taxon>Sar</taxon>
        <taxon>Stramenopiles</taxon>
        <taxon>Ochrophyta</taxon>
        <taxon>Bolidophyceae</taxon>
        <taxon>Parmales</taxon>
        <taxon>Triparmaceae</taxon>
        <taxon>Triparma</taxon>
    </lineage>
</organism>
<dbReference type="EMBL" id="BRYA01000165">
    <property type="protein sequence ID" value="GMI42113.1"/>
    <property type="molecule type" value="Genomic_DNA"/>
</dbReference>
<evidence type="ECO:0000313" key="13">
    <source>
        <dbReference type="Proteomes" id="UP001165065"/>
    </source>
</evidence>
<evidence type="ECO:0000256" key="9">
    <source>
        <dbReference type="RuleBase" id="RU000488"/>
    </source>
</evidence>
<dbReference type="PANTHER" id="PTHR45667">
    <property type="entry name" value="S-ADENOSYLMETHIONINE MITOCHONDRIAL CARRIER PROTEIN"/>
    <property type="match status" value="1"/>
</dbReference>
<evidence type="ECO:0000256" key="8">
    <source>
        <dbReference type="PROSITE-ProRule" id="PRU00282"/>
    </source>
</evidence>
<evidence type="ECO:0000256" key="2">
    <source>
        <dbReference type="ARBA" id="ARBA00006375"/>
    </source>
</evidence>
<proteinExistence type="inferred from homology"/>
<evidence type="ECO:0000313" key="12">
    <source>
        <dbReference type="EMBL" id="GMI42113.1"/>
    </source>
</evidence>
<evidence type="ECO:0000256" key="3">
    <source>
        <dbReference type="ARBA" id="ARBA00022448"/>
    </source>
</evidence>
<feature type="repeat" description="Solcar" evidence="8">
    <location>
        <begin position="59"/>
        <end position="128"/>
    </location>
</feature>
<protein>
    <recommendedName>
        <fullName evidence="14">Mitochondrial carrier protein</fullName>
    </recommendedName>
</protein>
<keyword evidence="6 10" id="KW-1133">Transmembrane helix</keyword>
<evidence type="ECO:0000256" key="1">
    <source>
        <dbReference type="ARBA" id="ARBA00004141"/>
    </source>
</evidence>
<dbReference type="AlphaFoldDB" id="A0A9W7GDK0"/>
<evidence type="ECO:0008006" key="14">
    <source>
        <dbReference type="Google" id="ProtNLM"/>
    </source>
</evidence>
<keyword evidence="3 9" id="KW-0813">Transport</keyword>
<keyword evidence="5" id="KW-0677">Repeat</keyword>
<evidence type="ECO:0000256" key="11">
    <source>
        <dbReference type="SAM" id="SignalP"/>
    </source>
</evidence>
<feature type="repeat" description="Solcar" evidence="8">
    <location>
        <begin position="240"/>
        <end position="323"/>
    </location>
</feature>
<comment type="subcellular location">
    <subcellularLocation>
        <location evidence="1">Membrane</location>
        <topology evidence="1">Multi-pass membrane protein</topology>
    </subcellularLocation>
</comment>
<dbReference type="Proteomes" id="UP001165065">
    <property type="component" value="Unassembled WGS sequence"/>
</dbReference>
<dbReference type="OrthoDB" id="276989at2759"/>
<feature type="signal peptide" evidence="11">
    <location>
        <begin position="1"/>
        <end position="19"/>
    </location>
</feature>
<feature type="repeat" description="Solcar" evidence="8">
    <location>
        <begin position="136"/>
        <end position="219"/>
    </location>
</feature>
<gene>
    <name evidence="12" type="ORF">TrCOL_g1779</name>
</gene>
<evidence type="ECO:0000256" key="4">
    <source>
        <dbReference type="ARBA" id="ARBA00022692"/>
    </source>
</evidence>
<dbReference type="GO" id="GO:0016020">
    <property type="term" value="C:membrane"/>
    <property type="evidence" value="ECO:0007669"/>
    <property type="project" value="UniProtKB-SubCell"/>
</dbReference>
<feature type="chain" id="PRO_5040995035" description="Mitochondrial carrier protein" evidence="11">
    <location>
        <begin position="20"/>
        <end position="324"/>
    </location>
</feature>
<feature type="transmembrane region" description="Helical" evidence="10">
    <location>
        <begin position="294"/>
        <end position="317"/>
    </location>
</feature>
<evidence type="ECO:0000256" key="7">
    <source>
        <dbReference type="ARBA" id="ARBA00023136"/>
    </source>
</evidence>
<name>A0A9W7GDK0_9STRA</name>
<comment type="caution">
    <text evidence="12">The sequence shown here is derived from an EMBL/GenBank/DDBJ whole genome shotgun (WGS) entry which is preliminary data.</text>
</comment>
<dbReference type="InterPro" id="IPR023395">
    <property type="entry name" value="MCP_dom_sf"/>
</dbReference>
<dbReference type="Gene3D" id="1.50.40.10">
    <property type="entry name" value="Mitochondrial carrier domain"/>
    <property type="match status" value="1"/>
</dbReference>
<reference evidence="13" key="1">
    <citation type="journal article" date="2023" name="Commun. Biol.">
        <title>Genome analysis of Parmales, the sister group of diatoms, reveals the evolutionary specialization of diatoms from phago-mixotrophs to photoautotrophs.</title>
        <authorList>
            <person name="Ban H."/>
            <person name="Sato S."/>
            <person name="Yoshikawa S."/>
            <person name="Yamada K."/>
            <person name="Nakamura Y."/>
            <person name="Ichinomiya M."/>
            <person name="Sato N."/>
            <person name="Blanc-Mathieu R."/>
            <person name="Endo H."/>
            <person name="Kuwata A."/>
            <person name="Ogata H."/>
        </authorList>
    </citation>
    <scope>NUCLEOTIDE SEQUENCE [LARGE SCALE GENOMIC DNA]</scope>
</reference>
<evidence type="ECO:0000256" key="6">
    <source>
        <dbReference type="ARBA" id="ARBA00022989"/>
    </source>
</evidence>
<evidence type="ECO:0000256" key="5">
    <source>
        <dbReference type="ARBA" id="ARBA00022737"/>
    </source>
</evidence>
<keyword evidence="7 8" id="KW-0472">Membrane</keyword>
<sequence length="324" mass="34060">MQLLCIAILLAICLNAVVAKSTAMLPPLTPLSLGNHKIKVRGGGVDSEGALAGLKKGWEANKGHLSAAAIARGFSIFCMFPVDTIKTRMQMGQSFSLDGLFNGVGSSLLGQIPYGVLTFGGYEIYKKKFTAMFPDLPTLPVYIAAAVAGDMTGSGWLVPSEVVKQNVQGGNYATAGEAASSILKAKGLGGFYQGYVSNCFRDVPFRVFQMVSYEYVKDVMLKAKATRNAKNGVKTTTATLSSGEAALAGAIAGSFSAGITTPLDVMKSKMMTGQVSGGYLEALKFVLANDGKRALFSGVVPRVGLIGPSVAIFFVVYEGVKNRF</sequence>
<keyword evidence="4 8" id="KW-0812">Transmembrane</keyword>
<evidence type="ECO:0000256" key="10">
    <source>
        <dbReference type="SAM" id="Phobius"/>
    </source>
</evidence>
<dbReference type="InterPro" id="IPR018108">
    <property type="entry name" value="MCP_transmembrane"/>
</dbReference>